<evidence type="ECO:0000256" key="2">
    <source>
        <dbReference type="ARBA" id="ARBA00022857"/>
    </source>
</evidence>
<evidence type="ECO:0000256" key="3">
    <source>
        <dbReference type="ARBA" id="ARBA00023002"/>
    </source>
</evidence>
<dbReference type="InterPro" id="IPR051122">
    <property type="entry name" value="SDR_DHRS6-like"/>
</dbReference>
<dbReference type="AlphaFoldDB" id="M2N3Y7"/>
<dbReference type="OrthoDB" id="294295at2759"/>
<dbReference type="PANTHER" id="PTHR43477">
    <property type="entry name" value="DIHYDROANTICAPSIN 7-DEHYDROGENASE"/>
    <property type="match status" value="1"/>
</dbReference>
<dbReference type="GO" id="GO:0016491">
    <property type="term" value="F:oxidoreductase activity"/>
    <property type="evidence" value="ECO:0007669"/>
    <property type="project" value="UniProtKB-KW"/>
</dbReference>
<dbReference type="InterPro" id="IPR057571">
    <property type="entry name" value="SDR_PhqE-like"/>
</dbReference>
<dbReference type="Gene3D" id="3.40.50.720">
    <property type="entry name" value="NAD(P)-binding Rossmann-like Domain"/>
    <property type="match status" value="1"/>
</dbReference>
<dbReference type="Proteomes" id="UP000011761">
    <property type="component" value="Unassembled WGS sequence"/>
</dbReference>
<dbReference type="GeneID" id="19110369"/>
<sequence>MADQVKYTQKLKDAKVLVIGGSSGIGYGVAEALVENGCIVTISASNPDRAKQTVDRLTKSYPSAKSRIHGESCNLGDASKLDDNIKALFERVGSLDHVINTAGDSLEIMNPDDITMDKIMKVGTVRFFAPIFIGKHAPKYLSSGPRSSITFTTGSVSEKPIANWSTIGAFATGLHGLTRGLALDLKPIRVNLISPGPVDTELWNSMSEDQRSAMKENLRKSLPTGRIGSVEDVVESFLYVMKDANITGAVVSTSSGSLLV</sequence>
<dbReference type="InterPro" id="IPR036291">
    <property type="entry name" value="NAD(P)-bd_dom_sf"/>
</dbReference>
<comment type="similarity">
    <text evidence="1">Belongs to the short-chain dehydrogenases/reductases (SDR) family.</text>
</comment>
<dbReference type="HOGENOM" id="CLU_010194_15_2_1"/>
<protein>
    <submittedName>
        <fullName evidence="4">Uncharacterized protein</fullName>
    </submittedName>
</protein>
<name>M2N3Y7_BAUPA</name>
<dbReference type="eggNOG" id="KOG0725">
    <property type="taxonomic scope" value="Eukaryota"/>
</dbReference>
<dbReference type="EMBL" id="KB445559">
    <property type="protein sequence ID" value="EMC93734.1"/>
    <property type="molecule type" value="Genomic_DNA"/>
</dbReference>
<dbReference type="PANTHER" id="PTHR43477:SF1">
    <property type="entry name" value="DIHYDROANTICAPSIN 7-DEHYDROGENASE"/>
    <property type="match status" value="1"/>
</dbReference>
<dbReference type="CDD" id="cd05233">
    <property type="entry name" value="SDR_c"/>
    <property type="match status" value="1"/>
</dbReference>
<evidence type="ECO:0000313" key="4">
    <source>
        <dbReference type="EMBL" id="EMC93734.1"/>
    </source>
</evidence>
<gene>
    <name evidence="4" type="ORF">BAUCODRAFT_26008</name>
</gene>
<accession>M2N3Y7</accession>
<proteinExistence type="inferred from homology"/>
<keyword evidence="5" id="KW-1185">Reference proteome</keyword>
<dbReference type="KEGG" id="bcom:BAUCODRAFT_26008"/>
<reference evidence="4 5" key="1">
    <citation type="journal article" date="2012" name="PLoS Pathog.">
        <title>Diverse lifestyles and strategies of plant pathogenesis encoded in the genomes of eighteen Dothideomycetes fungi.</title>
        <authorList>
            <person name="Ohm R.A."/>
            <person name="Feau N."/>
            <person name="Henrissat B."/>
            <person name="Schoch C.L."/>
            <person name="Horwitz B.A."/>
            <person name="Barry K.W."/>
            <person name="Condon B.J."/>
            <person name="Copeland A.C."/>
            <person name="Dhillon B."/>
            <person name="Glaser F."/>
            <person name="Hesse C.N."/>
            <person name="Kosti I."/>
            <person name="LaButti K."/>
            <person name="Lindquist E.A."/>
            <person name="Lucas S."/>
            <person name="Salamov A.A."/>
            <person name="Bradshaw R.E."/>
            <person name="Ciuffetti L."/>
            <person name="Hamelin R.C."/>
            <person name="Kema G.H.J."/>
            <person name="Lawrence C."/>
            <person name="Scott J.A."/>
            <person name="Spatafora J.W."/>
            <person name="Turgeon B.G."/>
            <person name="de Wit P.J.G.M."/>
            <person name="Zhong S."/>
            <person name="Goodwin S.B."/>
            <person name="Grigoriev I.V."/>
        </authorList>
    </citation>
    <scope>NUCLEOTIDE SEQUENCE [LARGE SCALE GENOMIC DNA]</scope>
    <source>
        <strain evidence="4 5">UAMH 10762</strain>
    </source>
</reference>
<evidence type="ECO:0000313" key="5">
    <source>
        <dbReference type="Proteomes" id="UP000011761"/>
    </source>
</evidence>
<dbReference type="OMA" id="HTVLYLM"/>
<organism evidence="4 5">
    <name type="scientific">Baudoinia panamericana (strain UAMH 10762)</name>
    <name type="common">Angels' share fungus</name>
    <name type="synonym">Baudoinia compniacensis (strain UAMH 10762)</name>
    <dbReference type="NCBI Taxonomy" id="717646"/>
    <lineage>
        <taxon>Eukaryota</taxon>
        <taxon>Fungi</taxon>
        <taxon>Dikarya</taxon>
        <taxon>Ascomycota</taxon>
        <taxon>Pezizomycotina</taxon>
        <taxon>Dothideomycetes</taxon>
        <taxon>Dothideomycetidae</taxon>
        <taxon>Mycosphaerellales</taxon>
        <taxon>Teratosphaeriaceae</taxon>
        <taxon>Baudoinia</taxon>
    </lineage>
</organism>
<dbReference type="RefSeq" id="XP_007678548.1">
    <property type="nucleotide sequence ID" value="XM_007680358.1"/>
</dbReference>
<keyword evidence="2" id="KW-0521">NADP</keyword>
<dbReference type="InterPro" id="IPR002347">
    <property type="entry name" value="SDR_fam"/>
</dbReference>
<dbReference type="Pfam" id="PF23441">
    <property type="entry name" value="SDR"/>
    <property type="match status" value="1"/>
</dbReference>
<keyword evidence="3" id="KW-0560">Oxidoreductase</keyword>
<dbReference type="SUPFAM" id="SSF51735">
    <property type="entry name" value="NAD(P)-binding Rossmann-fold domains"/>
    <property type="match status" value="1"/>
</dbReference>
<dbReference type="PRINTS" id="PR00081">
    <property type="entry name" value="GDHRDH"/>
</dbReference>
<evidence type="ECO:0000256" key="1">
    <source>
        <dbReference type="ARBA" id="ARBA00006484"/>
    </source>
</evidence>